<evidence type="ECO:0000313" key="2">
    <source>
        <dbReference type="EMBL" id="PKV98740.1"/>
    </source>
</evidence>
<evidence type="ECO:0000256" key="1">
    <source>
        <dbReference type="SAM" id="MobiDB-lite"/>
    </source>
</evidence>
<accession>A0A2N3WY03</accession>
<comment type="caution">
    <text evidence="2">The sequence shown here is derived from an EMBL/GenBank/DDBJ whole genome shotgun (WGS) entry which is preliminary data.</text>
</comment>
<dbReference type="Proteomes" id="UP000233766">
    <property type="component" value="Unassembled WGS sequence"/>
</dbReference>
<dbReference type="OrthoDB" id="4100879at2"/>
<sequence length="342" mass="37894">MSDGNQKAKEQGCNLPTPTAMDNPPGNSLPNGISNEQVLAAINSSGYPLQTTVARLLQAEFDIQPEWGFLDRTTGAQRAIDLLAMRRPHDRLKTGHDYVMPELALIVECKQSQLPYVFFEHSAPIKSGNNFPHISGLRNSDIELYTDVSNSIWKYPLLAALSMLDEPFLRAPAECSTLSKCVRKGSTVALSGSESYEGTVLPIRSAVDHFRQRNKPNDTFRYFSAVLTIGIAVLDAPMVSTQVADNGDSSIEFKPWVRLWRHEPPATPNPFGDSDVSAIDFIHRDFLATYVHNHLLPFFDVFQEKISKHSKEVAAGEGFVPGLAGMRISDIEKHLSPRTKSD</sequence>
<dbReference type="AlphaFoldDB" id="A0A2N3WY03"/>
<gene>
    <name evidence="2" type="ORF">ATK86_0765</name>
</gene>
<keyword evidence="3" id="KW-1185">Reference proteome</keyword>
<organism evidence="2 3">
    <name type="scientific">Nocardia fluminea</name>
    <dbReference type="NCBI Taxonomy" id="134984"/>
    <lineage>
        <taxon>Bacteria</taxon>
        <taxon>Bacillati</taxon>
        <taxon>Actinomycetota</taxon>
        <taxon>Actinomycetes</taxon>
        <taxon>Mycobacteriales</taxon>
        <taxon>Nocardiaceae</taxon>
        <taxon>Nocardia</taxon>
    </lineage>
</organism>
<feature type="region of interest" description="Disordered" evidence="1">
    <location>
        <begin position="1"/>
        <end position="32"/>
    </location>
</feature>
<name>A0A2N3WY03_9NOCA</name>
<feature type="compositionally biased region" description="Basic and acidic residues" evidence="1">
    <location>
        <begin position="1"/>
        <end position="10"/>
    </location>
</feature>
<evidence type="ECO:0000313" key="3">
    <source>
        <dbReference type="Proteomes" id="UP000233766"/>
    </source>
</evidence>
<dbReference type="EMBL" id="PJMW01000001">
    <property type="protein sequence ID" value="PKV98740.1"/>
    <property type="molecule type" value="Genomic_DNA"/>
</dbReference>
<proteinExistence type="predicted"/>
<dbReference type="RefSeq" id="WP_143875882.1">
    <property type="nucleotide sequence ID" value="NZ_PJMW01000001.1"/>
</dbReference>
<reference evidence="2 3" key="1">
    <citation type="submission" date="2017-12" db="EMBL/GenBank/DDBJ databases">
        <title>Sequencing the genomes of 1000 Actinobacteria strains.</title>
        <authorList>
            <person name="Klenk H.-P."/>
        </authorList>
    </citation>
    <scope>NUCLEOTIDE SEQUENCE [LARGE SCALE GENOMIC DNA]</scope>
    <source>
        <strain evidence="2 3">DSM 44489</strain>
    </source>
</reference>
<protein>
    <submittedName>
        <fullName evidence="2">Uncharacterized protein</fullName>
    </submittedName>
</protein>